<name>A0ACC2BH12_DIPCM</name>
<gene>
    <name evidence="1" type="ORF">O6H91_15G033200</name>
</gene>
<evidence type="ECO:0000313" key="1">
    <source>
        <dbReference type="EMBL" id="KAJ7529077.1"/>
    </source>
</evidence>
<keyword evidence="2" id="KW-1185">Reference proteome</keyword>
<protein>
    <submittedName>
        <fullName evidence="1">Uncharacterized protein</fullName>
    </submittedName>
</protein>
<reference evidence="2" key="1">
    <citation type="journal article" date="2024" name="Proc. Natl. Acad. Sci. U.S.A.">
        <title>Extraordinary preservation of gene collinearity over three hundred million years revealed in homosporous lycophytes.</title>
        <authorList>
            <person name="Li C."/>
            <person name="Wickell D."/>
            <person name="Kuo L.Y."/>
            <person name="Chen X."/>
            <person name="Nie B."/>
            <person name="Liao X."/>
            <person name="Peng D."/>
            <person name="Ji J."/>
            <person name="Jenkins J."/>
            <person name="Williams M."/>
            <person name="Shu S."/>
            <person name="Plott C."/>
            <person name="Barry K."/>
            <person name="Rajasekar S."/>
            <person name="Grimwood J."/>
            <person name="Han X."/>
            <person name="Sun S."/>
            <person name="Hou Z."/>
            <person name="He W."/>
            <person name="Dai G."/>
            <person name="Sun C."/>
            <person name="Schmutz J."/>
            <person name="Leebens-Mack J.H."/>
            <person name="Li F.W."/>
            <person name="Wang L."/>
        </authorList>
    </citation>
    <scope>NUCLEOTIDE SEQUENCE [LARGE SCALE GENOMIC DNA]</scope>
    <source>
        <strain evidence="2">cv. PW_Plant_1</strain>
    </source>
</reference>
<sequence>MEDAHGEESPGFSISVCQTQHNIRVTRFTTTSIKPAKKTNPHWITLSNLDRLFDNFYTPVILYYPYKAGRCVGEVAEKLKESLAEVLVAFYPLAGRVVENEHEVARLHCNDAGAVFSEAYVDGVLDDLKAQEGYHPAPELNGMVAAGLLSEDLTFSANGDGIPALVIQVTVFSCGGISVAMNWNHKVADGFSGFYFIKSWSNICRGNPISPLPVHDRSLIQPRHPPQVIVDIANTVRIDHPRPRPAQSAHDPQQIAVIHFEQGFVEKLRREATKNGRGPFTALDCLSAHLWRVLTRLRGLSGRQEVQFVACIDARRKLSPAPPPGLFSNACVVSYCAVTADDLLARPLSDVSDIIRGAIGEVGDETIRSTVDWVQLQGNAKLSLVLPHQLASGKALYTSSWAAFPMYELDFGWGIPGFAIRNSTNNPYLDGLVYFLPPPPNHGQLSALLHLPKSIITKLVANPSLLLSKFQGP</sequence>
<comment type="caution">
    <text evidence="1">The sequence shown here is derived from an EMBL/GenBank/DDBJ whole genome shotgun (WGS) entry which is preliminary data.</text>
</comment>
<proteinExistence type="predicted"/>
<organism evidence="1 2">
    <name type="scientific">Diphasiastrum complanatum</name>
    <name type="common">Issler's clubmoss</name>
    <name type="synonym">Lycopodium complanatum</name>
    <dbReference type="NCBI Taxonomy" id="34168"/>
    <lineage>
        <taxon>Eukaryota</taxon>
        <taxon>Viridiplantae</taxon>
        <taxon>Streptophyta</taxon>
        <taxon>Embryophyta</taxon>
        <taxon>Tracheophyta</taxon>
        <taxon>Lycopodiopsida</taxon>
        <taxon>Lycopodiales</taxon>
        <taxon>Lycopodiaceae</taxon>
        <taxon>Lycopodioideae</taxon>
        <taxon>Diphasiastrum</taxon>
    </lineage>
</organism>
<dbReference type="EMBL" id="CM055106">
    <property type="protein sequence ID" value="KAJ7529077.1"/>
    <property type="molecule type" value="Genomic_DNA"/>
</dbReference>
<accession>A0ACC2BH12</accession>
<dbReference type="Proteomes" id="UP001162992">
    <property type="component" value="Chromosome 15"/>
</dbReference>
<evidence type="ECO:0000313" key="2">
    <source>
        <dbReference type="Proteomes" id="UP001162992"/>
    </source>
</evidence>